<feature type="chain" id="PRO_5002734730" evidence="1">
    <location>
        <begin position="27"/>
        <end position="73"/>
    </location>
</feature>
<feature type="signal peptide" evidence="1">
    <location>
        <begin position="1"/>
        <end position="26"/>
    </location>
</feature>
<name>A9BDZ2_PROM4</name>
<protein>
    <submittedName>
        <fullName evidence="2">Uncharacterized protein</fullName>
    </submittedName>
</protein>
<dbReference type="STRING" id="93059.P9211_03711"/>
<keyword evidence="3" id="KW-1185">Reference proteome</keyword>
<keyword evidence="1" id="KW-0732">Signal</keyword>
<evidence type="ECO:0000313" key="3">
    <source>
        <dbReference type="Proteomes" id="UP000000788"/>
    </source>
</evidence>
<dbReference type="KEGG" id="pmj:P9211_03711"/>
<organism evidence="2 3">
    <name type="scientific">Prochlorococcus marinus (strain MIT 9211)</name>
    <dbReference type="NCBI Taxonomy" id="93059"/>
    <lineage>
        <taxon>Bacteria</taxon>
        <taxon>Bacillati</taxon>
        <taxon>Cyanobacteriota</taxon>
        <taxon>Cyanophyceae</taxon>
        <taxon>Synechococcales</taxon>
        <taxon>Prochlorococcaceae</taxon>
        <taxon>Prochlorococcus</taxon>
    </lineage>
</organism>
<sequence>MQGIHFSPILWAPLQLKALAAFSASALVLKRAGVAPLCGSLAQLNNTDEAGTRIIVKSRLSLCKVKDRLIHNN</sequence>
<proteinExistence type="predicted"/>
<dbReference type="EMBL" id="CP000878">
    <property type="protein sequence ID" value="ABX08302.1"/>
    <property type="molecule type" value="Genomic_DNA"/>
</dbReference>
<dbReference type="Proteomes" id="UP000000788">
    <property type="component" value="Chromosome"/>
</dbReference>
<dbReference type="HOGENOM" id="CLU_2701829_0_0_3"/>
<accession>A9BDZ2</accession>
<gene>
    <name evidence="2" type="ordered locus">P9211_03711</name>
</gene>
<reference evidence="2 3" key="1">
    <citation type="journal article" date="2007" name="PLoS Genet.">
        <title>Patterns and implications of gene gain and loss in the evolution of Prochlorococcus.</title>
        <authorList>
            <person name="Kettler G.C."/>
            <person name="Martiny A.C."/>
            <person name="Huang K."/>
            <person name="Zucker J."/>
            <person name="Coleman M.L."/>
            <person name="Rodrigue S."/>
            <person name="Chen F."/>
            <person name="Lapidus A."/>
            <person name="Ferriera S."/>
            <person name="Johnson J."/>
            <person name="Steglich C."/>
            <person name="Church G.M."/>
            <person name="Richardson P."/>
            <person name="Chisholm S.W."/>
        </authorList>
    </citation>
    <scope>NUCLEOTIDE SEQUENCE [LARGE SCALE GENOMIC DNA]</scope>
    <source>
        <strain evidence="3">MIT 9211</strain>
    </source>
</reference>
<dbReference type="AlphaFoldDB" id="A9BDZ2"/>
<evidence type="ECO:0000313" key="2">
    <source>
        <dbReference type="EMBL" id="ABX08302.1"/>
    </source>
</evidence>
<evidence type="ECO:0000256" key="1">
    <source>
        <dbReference type="SAM" id="SignalP"/>
    </source>
</evidence>